<name>A0AAD2JIG3_9STRA</name>
<reference evidence="2" key="1">
    <citation type="submission" date="2023-08" db="EMBL/GenBank/DDBJ databases">
        <authorList>
            <person name="Audoor S."/>
            <person name="Bilcke G."/>
        </authorList>
    </citation>
    <scope>NUCLEOTIDE SEQUENCE</scope>
</reference>
<organism evidence="2 3">
    <name type="scientific">Cylindrotheca closterium</name>
    <dbReference type="NCBI Taxonomy" id="2856"/>
    <lineage>
        <taxon>Eukaryota</taxon>
        <taxon>Sar</taxon>
        <taxon>Stramenopiles</taxon>
        <taxon>Ochrophyta</taxon>
        <taxon>Bacillariophyta</taxon>
        <taxon>Bacillariophyceae</taxon>
        <taxon>Bacillariophycidae</taxon>
        <taxon>Bacillariales</taxon>
        <taxon>Bacillariaceae</taxon>
        <taxon>Cylindrotheca</taxon>
    </lineage>
</organism>
<evidence type="ECO:0000313" key="2">
    <source>
        <dbReference type="EMBL" id="CAJ1953232.1"/>
    </source>
</evidence>
<dbReference type="Proteomes" id="UP001295423">
    <property type="component" value="Unassembled WGS sequence"/>
</dbReference>
<feature type="region of interest" description="Disordered" evidence="1">
    <location>
        <begin position="70"/>
        <end position="98"/>
    </location>
</feature>
<gene>
    <name evidence="2" type="ORF">CYCCA115_LOCUS13927</name>
</gene>
<feature type="compositionally biased region" description="Basic residues" evidence="1">
    <location>
        <begin position="88"/>
        <end position="98"/>
    </location>
</feature>
<dbReference type="AlphaFoldDB" id="A0AAD2JIG3"/>
<evidence type="ECO:0000256" key="1">
    <source>
        <dbReference type="SAM" id="MobiDB-lite"/>
    </source>
</evidence>
<proteinExistence type="predicted"/>
<keyword evidence="3" id="KW-1185">Reference proteome</keyword>
<protein>
    <submittedName>
        <fullName evidence="2">Uncharacterized protein</fullName>
    </submittedName>
</protein>
<comment type="caution">
    <text evidence="2">The sequence shown here is derived from an EMBL/GenBank/DDBJ whole genome shotgun (WGS) entry which is preliminary data.</text>
</comment>
<evidence type="ECO:0000313" key="3">
    <source>
        <dbReference type="Proteomes" id="UP001295423"/>
    </source>
</evidence>
<dbReference type="EMBL" id="CAKOGP040001825">
    <property type="protein sequence ID" value="CAJ1953232.1"/>
    <property type="molecule type" value="Genomic_DNA"/>
</dbReference>
<accession>A0AAD2JIG3</accession>
<sequence length="98" mass="11633">MVCSDKEFVKYITDLETDHDLKNQQITAAKLMKLAEKKYKIMVLLEKWEAPTQVDEQIMALQAKISDMKQKFETKKKRKKDDDDKKPAPRKKNQNIYN</sequence>